<dbReference type="Pfam" id="PF00456">
    <property type="entry name" value="Transketolase_N"/>
    <property type="match status" value="1"/>
</dbReference>
<dbReference type="GO" id="GO:0004802">
    <property type="term" value="F:transketolase activity"/>
    <property type="evidence" value="ECO:0007669"/>
    <property type="project" value="UniProtKB-EC"/>
</dbReference>
<keyword evidence="5" id="KW-0808">Transferase</keyword>
<dbReference type="EMBL" id="CP013020">
    <property type="protein sequence ID" value="ALK86670.1"/>
    <property type="molecule type" value="Genomic_DNA"/>
</dbReference>
<evidence type="ECO:0000256" key="3">
    <source>
        <dbReference type="ARBA" id="ARBA00023052"/>
    </source>
</evidence>
<organism evidence="5 6">
    <name type="scientific">Phocaeicola vulgatus</name>
    <name type="common">Bacteroides vulgatus</name>
    <dbReference type="NCBI Taxonomy" id="821"/>
    <lineage>
        <taxon>Bacteria</taxon>
        <taxon>Pseudomonadati</taxon>
        <taxon>Bacteroidota</taxon>
        <taxon>Bacteroidia</taxon>
        <taxon>Bacteroidales</taxon>
        <taxon>Bacteroidaceae</taxon>
        <taxon>Phocaeicola</taxon>
    </lineage>
</organism>
<dbReference type="PANTHER" id="PTHR47514">
    <property type="entry name" value="TRANSKETOLASE N-TERMINAL SECTION-RELATED"/>
    <property type="match status" value="1"/>
</dbReference>
<keyword evidence="3" id="KW-0786">Thiamine pyrophosphate</keyword>
<dbReference type="InterPro" id="IPR029061">
    <property type="entry name" value="THDP-binding"/>
</dbReference>
<dbReference type="PANTHER" id="PTHR47514:SF1">
    <property type="entry name" value="TRANSKETOLASE N-TERMINAL SECTION-RELATED"/>
    <property type="match status" value="1"/>
</dbReference>
<comment type="similarity">
    <text evidence="2">Belongs to the transketolase family.</text>
</comment>
<evidence type="ECO:0000256" key="2">
    <source>
        <dbReference type="ARBA" id="ARBA00007131"/>
    </source>
</evidence>
<dbReference type="EC" id="2.2.1.1" evidence="5"/>
<name>A0A0P0LLJ1_PHOVU</name>
<evidence type="ECO:0000313" key="6">
    <source>
        <dbReference type="Proteomes" id="UP000061587"/>
    </source>
</evidence>
<feature type="domain" description="Transketolase N-terminal" evidence="4">
    <location>
        <begin position="36"/>
        <end position="278"/>
    </location>
</feature>
<protein>
    <submittedName>
        <fullName evidence="5">Transketolase, N-terminal section</fullName>
        <ecNumber evidence="5">2.2.1.1</ecNumber>
    </submittedName>
</protein>
<dbReference type="PATRIC" id="fig|821.40.peg.4947"/>
<evidence type="ECO:0000313" key="5">
    <source>
        <dbReference type="EMBL" id="ALK86670.1"/>
    </source>
</evidence>
<evidence type="ECO:0000259" key="4">
    <source>
        <dbReference type="Pfam" id="PF00456"/>
    </source>
</evidence>
<dbReference type="AlphaFoldDB" id="A0A0P0LLJ1"/>
<proteinExistence type="inferred from homology"/>
<dbReference type="SUPFAM" id="SSF52518">
    <property type="entry name" value="Thiamin diphosphate-binding fold (THDP-binding)"/>
    <property type="match status" value="1"/>
</dbReference>
<dbReference type="CDD" id="cd02012">
    <property type="entry name" value="TPP_TK"/>
    <property type="match status" value="1"/>
</dbReference>
<sequence>MFPVKFRYLRKYKKVNDNNMQVETLELQSEKNRKRLVEIVYKAKAGHIGGDLSCLNVLTALYFDIMRVWPDKPKETKRDRFVMSKGHCVEALYVTLEAKGFISREVTDTLGEFGSILSGHPTIEVPGIEVNTGALGHGLSVGVGMAMAAKMDKADYKTYVLMGDGEQGEGSIYEAAMAGNQYKLDNLVAIIDRNRLQISGTTEEVMSLESMRDRWTAFGWDVLEMNGDEMEDIIRTFRSIDYTNKKPHLLISHTTKGKGVSYMEGIAKWHHGVPTAEQYEEAVREVSERIEKLEKENNGK</sequence>
<reference evidence="5 6" key="2">
    <citation type="journal article" date="2016" name="Genome Biol. Evol.">
        <title>Extensive mobilome-driven genome diversification in mouse gut-associated Bacteroides vulgatus mpk.</title>
        <authorList>
            <person name="Lange A."/>
            <person name="Beier S."/>
            <person name="Steimle A."/>
            <person name="Autenrieth I.B."/>
            <person name="Huson D.H."/>
            <person name="Frick J.S."/>
        </authorList>
    </citation>
    <scope>NUCLEOTIDE SEQUENCE [LARGE SCALE GENOMIC DNA]</scope>
    <source>
        <strain evidence="6">mpk</strain>
    </source>
</reference>
<dbReference type="Gene3D" id="3.40.50.970">
    <property type="match status" value="1"/>
</dbReference>
<reference evidence="6" key="1">
    <citation type="submission" date="2015-10" db="EMBL/GenBank/DDBJ databases">
        <title>Extensive mobilome-driven genome diversification in gut-associated Bacteroides vulgatus mpk.</title>
        <authorList>
            <person name="Beier S."/>
            <person name="Lange A."/>
            <person name="Huson D.H."/>
            <person name="Frick J.-S."/>
            <person name="Autenrieth I.B."/>
        </authorList>
    </citation>
    <scope>NUCLEOTIDE SEQUENCE [LARGE SCALE GENOMIC DNA]</scope>
    <source>
        <strain evidence="6">mpk</strain>
    </source>
</reference>
<dbReference type="InterPro" id="IPR005474">
    <property type="entry name" value="Transketolase_N"/>
</dbReference>
<comment type="cofactor">
    <cofactor evidence="1">
        <name>thiamine diphosphate</name>
        <dbReference type="ChEBI" id="CHEBI:58937"/>
    </cofactor>
</comment>
<dbReference type="Proteomes" id="UP000061587">
    <property type="component" value="Chromosome"/>
</dbReference>
<accession>A0A0P0LLJ1</accession>
<gene>
    <name evidence="5" type="ORF">BvMPK_4119</name>
</gene>
<evidence type="ECO:0000256" key="1">
    <source>
        <dbReference type="ARBA" id="ARBA00001964"/>
    </source>
</evidence>